<accession>A0AA40KY92</accession>
<name>A0AA40KY92_9HYME</name>
<keyword evidence="3" id="KW-1185">Reference proteome</keyword>
<dbReference type="EMBL" id="JAHYIQ010000001">
    <property type="protein sequence ID" value="KAK1137644.1"/>
    <property type="molecule type" value="Genomic_DNA"/>
</dbReference>
<dbReference type="Proteomes" id="UP001177670">
    <property type="component" value="Unassembled WGS sequence"/>
</dbReference>
<evidence type="ECO:0000256" key="1">
    <source>
        <dbReference type="SAM" id="MobiDB-lite"/>
    </source>
</evidence>
<feature type="region of interest" description="Disordered" evidence="1">
    <location>
        <begin position="102"/>
        <end position="131"/>
    </location>
</feature>
<protein>
    <submittedName>
        <fullName evidence="2">Uncharacterized protein</fullName>
    </submittedName>
</protein>
<feature type="compositionally biased region" description="Basic and acidic residues" evidence="1">
    <location>
        <begin position="105"/>
        <end position="117"/>
    </location>
</feature>
<comment type="caution">
    <text evidence="2">The sequence shown here is derived from an EMBL/GenBank/DDBJ whole genome shotgun (WGS) entry which is preliminary data.</text>
</comment>
<evidence type="ECO:0000313" key="3">
    <source>
        <dbReference type="Proteomes" id="UP001177670"/>
    </source>
</evidence>
<proteinExistence type="predicted"/>
<dbReference type="AlphaFoldDB" id="A0AA40KY92"/>
<gene>
    <name evidence="2" type="ORF">K0M31_002142</name>
</gene>
<sequence>MNPLTCTNRCSSTDESPNGTQPCPRALFECLRSETPHERPRDERRNKERKKRKGGRGNAEAPAAKEEDRQPSCAAQSGHVHSPTVEKRLCVRGYSTSYHLATLGRGEEGTRTERPRSTADTQTLAPRPRERRYQRYVCTVIHG</sequence>
<feature type="compositionally biased region" description="Polar residues" evidence="1">
    <location>
        <begin position="1"/>
        <end position="21"/>
    </location>
</feature>
<feature type="compositionally biased region" description="Basic and acidic residues" evidence="1">
    <location>
        <begin position="31"/>
        <end position="46"/>
    </location>
</feature>
<evidence type="ECO:0000313" key="2">
    <source>
        <dbReference type="EMBL" id="KAK1137644.1"/>
    </source>
</evidence>
<reference evidence="2" key="1">
    <citation type="submission" date="2021-10" db="EMBL/GenBank/DDBJ databases">
        <title>Melipona bicolor Genome sequencing and assembly.</title>
        <authorList>
            <person name="Araujo N.S."/>
            <person name="Arias M.C."/>
        </authorList>
    </citation>
    <scope>NUCLEOTIDE SEQUENCE</scope>
    <source>
        <strain evidence="2">USP_2M_L1-L4_2017</strain>
        <tissue evidence="2">Whole body</tissue>
    </source>
</reference>
<feature type="region of interest" description="Disordered" evidence="1">
    <location>
        <begin position="1"/>
        <end position="87"/>
    </location>
</feature>
<organism evidence="2 3">
    <name type="scientific">Melipona bicolor</name>
    <dbReference type="NCBI Taxonomy" id="60889"/>
    <lineage>
        <taxon>Eukaryota</taxon>
        <taxon>Metazoa</taxon>
        <taxon>Ecdysozoa</taxon>
        <taxon>Arthropoda</taxon>
        <taxon>Hexapoda</taxon>
        <taxon>Insecta</taxon>
        <taxon>Pterygota</taxon>
        <taxon>Neoptera</taxon>
        <taxon>Endopterygota</taxon>
        <taxon>Hymenoptera</taxon>
        <taxon>Apocrita</taxon>
        <taxon>Aculeata</taxon>
        <taxon>Apoidea</taxon>
        <taxon>Anthophila</taxon>
        <taxon>Apidae</taxon>
        <taxon>Melipona</taxon>
    </lineage>
</organism>